<reference evidence="2" key="1">
    <citation type="submission" date="2020-10" db="EMBL/GenBank/DDBJ databases">
        <title>The Whole-Genome Sequence of Metschnikowia persimmonesis, a Novel Endophytic Yeast Species Isolated from Medicinal Plant Diospyros kaki Thumb.</title>
        <authorList>
            <person name="Rahmat E."/>
            <person name="Kang Y."/>
        </authorList>
    </citation>
    <scope>NUCLEOTIDE SEQUENCE</scope>
    <source>
        <strain evidence="2">KIOM G15050</strain>
    </source>
</reference>
<sequence>MADSGLQDAPIDSHKVVNSALPSGPDTLPSTDSDGVLVGLINTPETGFSEDVTAEFDTGRSEKLEASATSEIAGETLDCIPHTEVLGDHQSTRAEPSTESDFLGEKNEQNDIPSTLDGTDVSLNPGDTVSSAP</sequence>
<feature type="region of interest" description="Disordered" evidence="1">
    <location>
        <begin position="85"/>
        <end position="133"/>
    </location>
</feature>
<name>A0A8H7GMI6_9ASCO</name>
<gene>
    <name evidence="2" type="ORF">HF325_005159</name>
</gene>
<keyword evidence="3" id="KW-1185">Reference proteome</keyword>
<accession>A0A8H7GMI6</accession>
<dbReference type="AlphaFoldDB" id="A0A8H7GMI6"/>
<evidence type="ECO:0000256" key="1">
    <source>
        <dbReference type="SAM" id="MobiDB-lite"/>
    </source>
</evidence>
<feature type="compositionally biased region" description="Polar residues" evidence="1">
    <location>
        <begin position="110"/>
        <end position="133"/>
    </location>
</feature>
<dbReference type="EMBL" id="JACBPP010000007">
    <property type="protein sequence ID" value="KAF8000230.1"/>
    <property type="molecule type" value="Genomic_DNA"/>
</dbReference>
<organism evidence="2 3">
    <name type="scientific">Metschnikowia pulcherrima</name>
    <dbReference type="NCBI Taxonomy" id="27326"/>
    <lineage>
        <taxon>Eukaryota</taxon>
        <taxon>Fungi</taxon>
        <taxon>Dikarya</taxon>
        <taxon>Ascomycota</taxon>
        <taxon>Saccharomycotina</taxon>
        <taxon>Pichiomycetes</taxon>
        <taxon>Metschnikowiaceae</taxon>
        <taxon>Metschnikowia</taxon>
    </lineage>
</organism>
<feature type="region of interest" description="Disordered" evidence="1">
    <location>
        <begin position="1"/>
        <end position="35"/>
    </location>
</feature>
<evidence type="ECO:0000313" key="2">
    <source>
        <dbReference type="EMBL" id="KAF8000230.1"/>
    </source>
</evidence>
<proteinExistence type="predicted"/>
<evidence type="ECO:0000313" key="3">
    <source>
        <dbReference type="Proteomes" id="UP000649328"/>
    </source>
</evidence>
<protein>
    <submittedName>
        <fullName evidence="2">Uncharacterized protein</fullName>
    </submittedName>
</protein>
<dbReference type="Proteomes" id="UP000649328">
    <property type="component" value="Unassembled WGS sequence"/>
</dbReference>
<comment type="caution">
    <text evidence="2">The sequence shown here is derived from an EMBL/GenBank/DDBJ whole genome shotgun (WGS) entry which is preliminary data.</text>
</comment>